<name>R7RYW9_STEHR</name>
<evidence type="ECO:0000313" key="2">
    <source>
        <dbReference type="EMBL" id="EIM80023.1"/>
    </source>
</evidence>
<dbReference type="OMA" id="RSTRIWE"/>
<proteinExistence type="predicted"/>
<accession>R7RYW9</accession>
<keyword evidence="3" id="KW-1185">Reference proteome</keyword>
<dbReference type="OrthoDB" id="3256331at2759"/>
<dbReference type="InterPro" id="IPR046528">
    <property type="entry name" value="DUF6593"/>
</dbReference>
<organism evidence="2 3">
    <name type="scientific">Stereum hirsutum (strain FP-91666)</name>
    <name type="common">White-rot fungus</name>
    <dbReference type="NCBI Taxonomy" id="721885"/>
    <lineage>
        <taxon>Eukaryota</taxon>
        <taxon>Fungi</taxon>
        <taxon>Dikarya</taxon>
        <taxon>Basidiomycota</taxon>
        <taxon>Agaricomycotina</taxon>
        <taxon>Agaricomycetes</taxon>
        <taxon>Russulales</taxon>
        <taxon>Stereaceae</taxon>
        <taxon>Stereum</taxon>
    </lineage>
</organism>
<reference evidence="3" key="1">
    <citation type="journal article" date="2012" name="Science">
        <title>The Paleozoic origin of enzymatic lignin decomposition reconstructed from 31 fungal genomes.</title>
        <authorList>
            <person name="Floudas D."/>
            <person name="Binder M."/>
            <person name="Riley R."/>
            <person name="Barry K."/>
            <person name="Blanchette R.A."/>
            <person name="Henrissat B."/>
            <person name="Martinez A.T."/>
            <person name="Otillar R."/>
            <person name="Spatafora J.W."/>
            <person name="Yadav J.S."/>
            <person name="Aerts A."/>
            <person name="Benoit I."/>
            <person name="Boyd A."/>
            <person name="Carlson A."/>
            <person name="Copeland A."/>
            <person name="Coutinho P.M."/>
            <person name="de Vries R.P."/>
            <person name="Ferreira P."/>
            <person name="Findley K."/>
            <person name="Foster B."/>
            <person name="Gaskell J."/>
            <person name="Glotzer D."/>
            <person name="Gorecki P."/>
            <person name="Heitman J."/>
            <person name="Hesse C."/>
            <person name="Hori C."/>
            <person name="Igarashi K."/>
            <person name="Jurgens J.A."/>
            <person name="Kallen N."/>
            <person name="Kersten P."/>
            <person name="Kohler A."/>
            <person name="Kuees U."/>
            <person name="Kumar T.K.A."/>
            <person name="Kuo A."/>
            <person name="LaButti K."/>
            <person name="Larrondo L.F."/>
            <person name="Lindquist E."/>
            <person name="Ling A."/>
            <person name="Lombard V."/>
            <person name="Lucas S."/>
            <person name="Lundell T."/>
            <person name="Martin R."/>
            <person name="McLaughlin D.J."/>
            <person name="Morgenstern I."/>
            <person name="Morin E."/>
            <person name="Murat C."/>
            <person name="Nagy L.G."/>
            <person name="Nolan M."/>
            <person name="Ohm R.A."/>
            <person name="Patyshakuliyeva A."/>
            <person name="Rokas A."/>
            <person name="Ruiz-Duenas F.J."/>
            <person name="Sabat G."/>
            <person name="Salamov A."/>
            <person name="Samejima M."/>
            <person name="Schmutz J."/>
            <person name="Slot J.C."/>
            <person name="St John F."/>
            <person name="Stenlid J."/>
            <person name="Sun H."/>
            <person name="Sun S."/>
            <person name="Syed K."/>
            <person name="Tsang A."/>
            <person name="Wiebenga A."/>
            <person name="Young D."/>
            <person name="Pisabarro A."/>
            <person name="Eastwood D.C."/>
            <person name="Martin F."/>
            <person name="Cullen D."/>
            <person name="Grigoriev I.V."/>
            <person name="Hibbett D.S."/>
        </authorList>
    </citation>
    <scope>NUCLEOTIDE SEQUENCE [LARGE SCALE GENOMIC DNA]</scope>
    <source>
        <strain evidence="3">FP-91666</strain>
    </source>
</reference>
<dbReference type="RefSeq" id="XP_007311003.1">
    <property type="nucleotide sequence ID" value="XM_007310941.1"/>
</dbReference>
<evidence type="ECO:0000259" key="1">
    <source>
        <dbReference type="Pfam" id="PF20236"/>
    </source>
</evidence>
<feature type="domain" description="DUF6593" evidence="1">
    <location>
        <begin position="22"/>
        <end position="202"/>
    </location>
</feature>
<evidence type="ECO:0000313" key="3">
    <source>
        <dbReference type="Proteomes" id="UP000053927"/>
    </source>
</evidence>
<dbReference type="Proteomes" id="UP000053927">
    <property type="component" value="Unassembled WGS sequence"/>
</dbReference>
<protein>
    <recommendedName>
        <fullName evidence="1">DUF6593 domain-containing protein</fullName>
    </recommendedName>
</protein>
<dbReference type="EMBL" id="JH687400">
    <property type="protein sequence ID" value="EIM80023.1"/>
    <property type="molecule type" value="Genomic_DNA"/>
</dbReference>
<dbReference type="KEGG" id="shs:STEHIDRAFT_135580"/>
<dbReference type="Pfam" id="PF20236">
    <property type="entry name" value="DUF6593"/>
    <property type="match status" value="1"/>
</dbReference>
<dbReference type="AlphaFoldDB" id="R7RYW9"/>
<dbReference type="GeneID" id="18798446"/>
<sequence length="219" mass="24044">MGPISHVHDTSQPIFILTLNPNNPANTTLLDESGNTIYTIRTLFDEKGVPTTSVHGENGKRVADWRWRDTRLSAQMLRFEGAGIGVGKIQTMDANGRETVGGKGRVAASRWLRKCLVPFKSTVVFEDLRGGEYKWKNNDPGLHLQLVSTLDTSSPIARFVPPTIDPKNTPVALAKLLLTDDAEDIMDEVVVSWALLEISKREKEVADGNRISAGALVLV</sequence>
<dbReference type="eggNOG" id="ENOG502SS3D">
    <property type="taxonomic scope" value="Eukaryota"/>
</dbReference>
<gene>
    <name evidence="2" type="ORF">STEHIDRAFT_135580</name>
</gene>